<evidence type="ECO:0000313" key="1">
    <source>
        <dbReference type="EMBL" id="CBX71137.1"/>
    </source>
</evidence>
<name>F4MZ79_YEREN</name>
<proteinExistence type="predicted"/>
<protein>
    <submittedName>
        <fullName evidence="1">Uncharacterized protein</fullName>
    </submittedName>
</protein>
<organism evidence="1">
    <name type="scientific">Yersinia enterocolitica W22703</name>
    <dbReference type="NCBI Taxonomy" id="913028"/>
    <lineage>
        <taxon>Bacteria</taxon>
        <taxon>Pseudomonadati</taxon>
        <taxon>Pseudomonadota</taxon>
        <taxon>Gammaproteobacteria</taxon>
        <taxon>Enterobacterales</taxon>
        <taxon>Yersiniaceae</taxon>
        <taxon>Yersinia</taxon>
    </lineage>
</organism>
<dbReference type="EMBL" id="FR718567">
    <property type="protein sequence ID" value="CBX71137.1"/>
    <property type="molecule type" value="Genomic_DNA"/>
</dbReference>
<sequence length="42" mass="4756">MQYTQVESNNTKHQIGFDCSKYIMKAFQDVFAKELSGAIVKG</sequence>
<gene>
    <name evidence="1" type="ORF">YEW_CF09320</name>
</gene>
<dbReference type="AlphaFoldDB" id="F4MZ79"/>
<accession>F4MZ79</accession>
<reference evidence="1" key="1">
    <citation type="journal article" date="2011" name="BMC Genomics">
        <title>Shotgun sequencing of Yersinia enterocolitica strain W22703 (biotype 2, serotype O:9): genomic evidence for oscillation between invertebrates and mammals.</title>
        <authorList>
            <person name="Fuchs T.M."/>
            <person name="Brandt K."/>
            <person name="Starke M."/>
            <person name="Rattei T."/>
        </authorList>
    </citation>
    <scope>NUCLEOTIDE SEQUENCE</scope>
</reference>